<reference evidence="2" key="2">
    <citation type="journal article" date="2015" name="Data Brief">
        <title>Shoot transcriptome of the giant reed, Arundo donax.</title>
        <authorList>
            <person name="Barrero R.A."/>
            <person name="Guerrero F.D."/>
            <person name="Moolhuijzen P."/>
            <person name="Goolsby J.A."/>
            <person name="Tidwell J."/>
            <person name="Bellgard S.E."/>
            <person name="Bellgard M.I."/>
        </authorList>
    </citation>
    <scope>NUCLEOTIDE SEQUENCE</scope>
    <source>
        <tissue evidence="2">Shoot tissue taken approximately 20 cm above the soil surface</tissue>
    </source>
</reference>
<organism evidence="2">
    <name type="scientific">Arundo donax</name>
    <name type="common">Giant reed</name>
    <name type="synonym">Donax arundinaceus</name>
    <dbReference type="NCBI Taxonomy" id="35708"/>
    <lineage>
        <taxon>Eukaryota</taxon>
        <taxon>Viridiplantae</taxon>
        <taxon>Streptophyta</taxon>
        <taxon>Embryophyta</taxon>
        <taxon>Tracheophyta</taxon>
        <taxon>Spermatophyta</taxon>
        <taxon>Magnoliopsida</taxon>
        <taxon>Liliopsida</taxon>
        <taxon>Poales</taxon>
        <taxon>Poaceae</taxon>
        <taxon>PACMAD clade</taxon>
        <taxon>Arundinoideae</taxon>
        <taxon>Arundineae</taxon>
        <taxon>Arundo</taxon>
    </lineage>
</organism>
<evidence type="ECO:0000313" key="2">
    <source>
        <dbReference type="EMBL" id="JAD15451.1"/>
    </source>
</evidence>
<proteinExistence type="predicted"/>
<accession>A0A0A8XP75</accession>
<sequence>MTFPPYMRLSQELPRKSLKKRFQKTTIKVTNLAQSPHANQNPTQGAQRCHLQRMRKIVKGRKRNSRKITRVHCAVLVFKIMDKTSFGSAATYVRNGSTVSASRSLQPKQSTSSSTSAPLAAQAAREPKLDCVADLTADAPKTER</sequence>
<dbReference type="EMBL" id="GBRH01282444">
    <property type="protein sequence ID" value="JAD15451.1"/>
    <property type="molecule type" value="Transcribed_RNA"/>
</dbReference>
<dbReference type="AlphaFoldDB" id="A0A0A8XP75"/>
<evidence type="ECO:0000256" key="1">
    <source>
        <dbReference type="SAM" id="MobiDB-lite"/>
    </source>
</evidence>
<feature type="compositionally biased region" description="Low complexity" evidence="1">
    <location>
        <begin position="102"/>
        <end position="124"/>
    </location>
</feature>
<protein>
    <submittedName>
        <fullName evidence="2">Uncharacterized protein</fullName>
    </submittedName>
</protein>
<name>A0A0A8XP75_ARUDO</name>
<reference evidence="2" key="1">
    <citation type="submission" date="2014-09" db="EMBL/GenBank/DDBJ databases">
        <authorList>
            <person name="Magalhaes I.L.F."/>
            <person name="Oliveira U."/>
            <person name="Santos F.R."/>
            <person name="Vidigal T.H.D.A."/>
            <person name="Brescovit A.D."/>
            <person name="Santos A.J."/>
        </authorList>
    </citation>
    <scope>NUCLEOTIDE SEQUENCE</scope>
    <source>
        <tissue evidence="2">Shoot tissue taken approximately 20 cm above the soil surface</tissue>
    </source>
</reference>
<feature type="region of interest" description="Disordered" evidence="1">
    <location>
        <begin position="97"/>
        <end position="144"/>
    </location>
</feature>